<name>Q47JH7_DECAR</name>
<feature type="domain" description="Autotransporter" evidence="1">
    <location>
        <begin position="1894"/>
        <end position="2175"/>
    </location>
</feature>
<accession>Q47JH7</accession>
<dbReference type="STRING" id="159087.Daro_0245"/>
<dbReference type="SMART" id="SM00869">
    <property type="entry name" value="Autotransporter"/>
    <property type="match status" value="1"/>
</dbReference>
<dbReference type="eggNOG" id="COG4625">
    <property type="taxonomic scope" value="Bacteria"/>
</dbReference>
<evidence type="ECO:0000313" key="2">
    <source>
        <dbReference type="EMBL" id="AAZ45004.1"/>
    </source>
</evidence>
<dbReference type="EMBL" id="CP000089">
    <property type="protein sequence ID" value="AAZ45004.1"/>
    <property type="molecule type" value="Genomic_DNA"/>
</dbReference>
<dbReference type="SUPFAM" id="SSF103515">
    <property type="entry name" value="Autotransporter"/>
    <property type="match status" value="1"/>
</dbReference>
<sequence>MSAHPCPISHKHLRGVANSLAARAATSSAAHRERATVQALIRQMLISLAIAQLFLPLPGKLHAEPDPCSLQTPSSVLCNGNQSGGIATGRTLLIDGSTLQSPPVTSIDVNTLNAAVAPGSGLPGIYLHNEAGNAVTINAGTSLAPISITANGDNTGGIVVNGFGTPTQTNNFFGLPLPSGSGGTGGNVTVNSFATISTDGDQSPGISARSRAGGYSDAVVNTYKQLLGTNQGATFGISTVQGDSAKIGQAVTGSNGGTFTLKNNLLGLAPAYTYNLSGMALNNLAPGQHIDTSVSYTVTSIIGYAPSNAVLTLRVTRLADGSLSVLPATYFDVYGRAYEAPQAIAYVDGATPLSGQISLAPNFDAYMTRLLEDSAIGGAGGNVSVTTSGSITTKNALSFGQASYGILAQSKGGTGLPGGGGVFSGDTGNAGSSGGSVMVNNTATIHTFGEGAHGIVASSAGGNGGRGGGASFAGNGGAGGTGAKGGEVTVINYGNITTESTNAFGILAQTLGGQGGQGGGGGWLGGGGGAGGAGTVNDPVIVGNAGTITTFGDDSHGILVQSIGGFGGGGGGAGGIVALGSTGGNAGTGGIATILNLGKVSTAGWNANALMAQSIGGGGGSAGGTGGLVALGGDGTAGGNGGMASVYNYGELNATGVGARGIVAQSIGGGGGHGGDSGGLVAIGGDGATTSDGGAVIVGNTGKITSASNAILAESIGGGGGTGGSSGGWFGVGGSGGGGGNGGTVTVANSGDLTTSGRNAAALFAQSVGGGGGNGGNVVAVGAFASVAIGGAGGNGGDSDKVVAKSTGGSIETWGVQSHGIYAQSVGGRGGNGGFAAAASAGKGLSLSLSVGRSGGGGGDGGEVQVESQSTITTHEQDAYGIYAQSVGGGGGNGGFSVAASAAVQGVAVSFSVGGKGGVAGDGKKVEVGKDAPITGKITTNGANAYGIVAQSVGGGGGHGGLAVAATLSAGTNGSGSLGLALGGEGGSGGAGGAVVVNSAATISTQGEKAYGIKAQSVGGGGGDGGLAVAGGVGGGLGSDSLKLNVAVGGSGGAGSMASTVDVDISGGSIETWGKNAHGVFAQSVGGGGGDGGIAIAGTLGLGGKNTNVSISAGGVGGTGSIGDTVTVSNAATIKTHGEAAFGIFAQSLGGGGGIGGAAFSGAGDLNIGQEGYNVNIDFAFGGKGGSGNKGGMVDITNTGTIETFGTASHGIFAESVGGGGGQGGSARTMSINAAVMPVSTLGKYASFSLNLGGKGGSGSDGNTVDIDNQGTIITHGADSHGIYAQSVGGGGGTGGEGAHGFFGIPALMFDKTPMYQQVSISMGGSGGAAGSGGAVNVIQHGNITAHEQGSDGIFAQSIGGGGGTGGVGAIGFTGTVGIGGSGGASGNGGKVDVIVDGNINTYGGAGYGVFAQSIGGGGGIGGNIDRGLATSWNVGLGIGVIRNSQNGGNGGEVTVSGSGLIHTRELGATGIFAQSVGGGGGVAGYQNQSWWGFAGSAGGNGSGDRVTVDWRGSIWTDGENAHGIYAQSAGGEAVDVVVYDENGNPTAKTLQGYQNLGKDVSVTVRGNVITSGVRSNAIYAESSGAEGKGNITVKILEQGTVKGGSGADAAGVHLVGGTQNLIENTGYIGTVSGISGLAIAGDTGNDVVSSSGTVTGSVSLGTGTNAFTNALGGLFNSGPLVDLGAGNQLINSGTLAPGGLGSAATTTLTGNLRQNSSGSLAVDLSLAGRASDLLNIVGAAQVDGKLSVRPVDTGFARPGTLRSVVLTASDGVSAADLTLAAPHSLLTSYVLLYPSANEIAVTRSIDFAPRSLNPNAQRIGAHLNAIQATGGTASLAPYIAALFAQPDDQSLATAYEKLGPGALGTLTKSSTASSLEFNDAMHSCRQRDGDYRFIREGECSWIRFGGSIRDQERDDQNPGYRQDMVTMAGGFQKAVRENLHLGLGVSYQQSALNSVFSDVNGERFEGGMIVKQRFDATRLSLSFSAGYGHYNTRRLVDIAAPGTYAQARPTLWSGALHGRISHDIMASENAYIRPMLGLGVSYVSRDAYDETGAGGANLRVEKASDTFVSLHPAIEFGGENSIGGEGTLLRHFVRVGMTQFIGSSEHHVTASLEGAPSGVQPFTVTTTSDKTYADLVIGVDILRKSGTTVRLEYSGQFSNNSSTNAIGVKVAMPF</sequence>
<proteinExistence type="predicted"/>
<evidence type="ECO:0000259" key="1">
    <source>
        <dbReference type="PROSITE" id="PS51208"/>
    </source>
</evidence>
<dbReference type="InterPro" id="IPR005546">
    <property type="entry name" value="Autotransporte_beta"/>
</dbReference>
<organism evidence="2">
    <name type="scientific">Dechloromonas aromatica (strain RCB)</name>
    <dbReference type="NCBI Taxonomy" id="159087"/>
    <lineage>
        <taxon>Bacteria</taxon>
        <taxon>Pseudomonadati</taxon>
        <taxon>Pseudomonadota</taxon>
        <taxon>Betaproteobacteria</taxon>
        <taxon>Rhodocyclales</taxon>
        <taxon>Azonexaceae</taxon>
        <taxon>Dechloromonas</taxon>
    </lineage>
</organism>
<gene>
    <name evidence="2" type="ordered locus">Daro_0245</name>
</gene>
<dbReference type="HOGENOM" id="CLU_001296_0_0_4"/>
<reference evidence="2" key="1">
    <citation type="submission" date="2005-08" db="EMBL/GenBank/DDBJ databases">
        <title>Complete sequence of Dechloromonas aromatica RCB.</title>
        <authorList>
            <person name="Salinero K.K."/>
            <person name="Copeland A."/>
            <person name="Lucas S."/>
            <person name="Lapidus A."/>
            <person name="Barry K."/>
            <person name="Detter J.C."/>
            <person name="Glavina T."/>
            <person name="Hammon N."/>
            <person name="Israni S."/>
            <person name="Pitluck S."/>
            <person name="Di Bartolo G."/>
            <person name="Trong S."/>
            <person name="Schmutz J."/>
            <person name="Larimer F."/>
            <person name="Land M."/>
            <person name="Ivanova N."/>
            <person name="Richardson P."/>
        </authorList>
    </citation>
    <scope>NUCLEOTIDE SEQUENCE</scope>
    <source>
        <strain evidence="2">RCB</strain>
    </source>
</reference>
<dbReference type="KEGG" id="dar:Daro_0245"/>
<dbReference type="InterPro" id="IPR036709">
    <property type="entry name" value="Autotransporte_beta_dom_sf"/>
</dbReference>
<protein>
    <submittedName>
        <fullName evidence="2">Outer membrane autotransporter barrel</fullName>
    </submittedName>
</protein>
<dbReference type="PROSITE" id="PS51208">
    <property type="entry name" value="AUTOTRANSPORTER"/>
    <property type="match status" value="1"/>
</dbReference>